<keyword evidence="5" id="KW-0597">Phosphoprotein</keyword>
<dbReference type="Pfam" id="PF00072">
    <property type="entry name" value="Response_reg"/>
    <property type="match status" value="1"/>
</dbReference>
<dbReference type="SUPFAM" id="SSF46689">
    <property type="entry name" value="Homeodomain-like"/>
    <property type="match status" value="1"/>
</dbReference>
<keyword evidence="1" id="KW-0547">Nucleotide-binding</keyword>
<dbReference type="FunFam" id="3.40.50.300:FF:000006">
    <property type="entry name" value="DNA-binding transcriptional regulator NtrC"/>
    <property type="match status" value="1"/>
</dbReference>
<dbReference type="PROSITE" id="PS50045">
    <property type="entry name" value="SIGMA54_INTERACT_4"/>
    <property type="match status" value="1"/>
</dbReference>
<keyword evidence="4" id="KW-0804">Transcription</keyword>
<dbReference type="Gene3D" id="1.10.8.60">
    <property type="match status" value="1"/>
</dbReference>
<dbReference type="InterPro" id="IPR001789">
    <property type="entry name" value="Sig_transdc_resp-reg_receiver"/>
</dbReference>
<accession>A0A248TI88</accession>
<proteinExistence type="predicted"/>
<evidence type="ECO:0000259" key="6">
    <source>
        <dbReference type="PROSITE" id="PS50045"/>
    </source>
</evidence>
<dbReference type="Gene3D" id="3.40.50.2300">
    <property type="match status" value="1"/>
</dbReference>
<evidence type="ECO:0000256" key="2">
    <source>
        <dbReference type="ARBA" id="ARBA00022840"/>
    </source>
</evidence>
<dbReference type="SUPFAM" id="SSF52172">
    <property type="entry name" value="CheY-like"/>
    <property type="match status" value="1"/>
</dbReference>
<keyword evidence="9" id="KW-1185">Reference proteome</keyword>
<dbReference type="Pfam" id="PF02954">
    <property type="entry name" value="HTH_8"/>
    <property type="match status" value="1"/>
</dbReference>
<dbReference type="EMBL" id="CP022983">
    <property type="protein sequence ID" value="ASV67924.1"/>
    <property type="molecule type" value="Genomic_DNA"/>
</dbReference>
<dbReference type="Gene3D" id="1.10.10.60">
    <property type="entry name" value="Homeodomain-like"/>
    <property type="match status" value="1"/>
</dbReference>
<dbReference type="GO" id="GO:0000160">
    <property type="term" value="P:phosphorelay signal transduction system"/>
    <property type="evidence" value="ECO:0007669"/>
    <property type="project" value="InterPro"/>
</dbReference>
<dbReference type="GO" id="GO:0043565">
    <property type="term" value="F:sequence-specific DNA binding"/>
    <property type="evidence" value="ECO:0007669"/>
    <property type="project" value="InterPro"/>
</dbReference>
<dbReference type="InterPro" id="IPR002197">
    <property type="entry name" value="HTH_Fis"/>
</dbReference>
<dbReference type="RefSeq" id="WP_095371493.1">
    <property type="nucleotide sequence ID" value="NZ_CP022983.1"/>
</dbReference>
<dbReference type="PROSITE" id="PS00675">
    <property type="entry name" value="SIGMA54_INTERACT_1"/>
    <property type="match status" value="1"/>
</dbReference>
<keyword evidence="2" id="KW-0067">ATP-binding</keyword>
<feature type="domain" description="Sigma-54 factor interaction" evidence="6">
    <location>
        <begin position="138"/>
        <end position="367"/>
    </location>
</feature>
<evidence type="ECO:0000313" key="8">
    <source>
        <dbReference type="EMBL" id="ASV67924.1"/>
    </source>
</evidence>
<dbReference type="SUPFAM" id="SSF52540">
    <property type="entry name" value="P-loop containing nucleoside triphosphate hydrolases"/>
    <property type="match status" value="1"/>
</dbReference>
<dbReference type="InterPro" id="IPR002078">
    <property type="entry name" value="Sigma_54_int"/>
</dbReference>
<feature type="domain" description="Response regulatory" evidence="7">
    <location>
        <begin position="4"/>
        <end position="117"/>
    </location>
</feature>
<organism evidence="8 9">
    <name type="scientific">Cytobacillus kochii</name>
    <dbReference type="NCBI Taxonomy" id="859143"/>
    <lineage>
        <taxon>Bacteria</taxon>
        <taxon>Bacillati</taxon>
        <taxon>Bacillota</taxon>
        <taxon>Bacilli</taxon>
        <taxon>Bacillales</taxon>
        <taxon>Bacillaceae</taxon>
        <taxon>Cytobacillus</taxon>
    </lineage>
</organism>
<dbReference type="GO" id="GO:0006355">
    <property type="term" value="P:regulation of DNA-templated transcription"/>
    <property type="evidence" value="ECO:0007669"/>
    <property type="project" value="InterPro"/>
</dbReference>
<sequence length="447" mass="50741">MKPGLLVIDDEAAICMSIKFALEDDYQVYTTIDPKEGIEWVKSKRIDIVLLDLRMGAVSGLDILKKVREIRSELTAIMMTAFASIETSIEAIKQGAYYYIEKPIDMDKLSVLIMRALQYKQVSNRLESKDKQLEARAFLGTSKAMQQVFSMIDRIKDIDSSVLITGESGTGKELVAREIHFSGRRYQGPLEIVNCAAIPDNLLESELFGYEKGAFTGATQSKDGKCVAANGGTLFLDEMSELPLSLQAKLLRVIQEREVTPLGSNKKKQLDIRIISAANKNIAQMVKNGEFREDLYFRLNVIPIHMPPLRQRKEDIPLLINHLIQKFNQSMNKQKEGLTPKAMEVLLHYPYAGNVRELGNIIEYAVALSMDRLIDVLDLPHFVQGHAEHPMNEDEMIQLPLGIPMKEVEKRVITATLKHYKDHRQKTAHSLQISERSLRDKLKNYKK</sequence>
<evidence type="ECO:0000256" key="5">
    <source>
        <dbReference type="PROSITE-ProRule" id="PRU00169"/>
    </source>
</evidence>
<dbReference type="AlphaFoldDB" id="A0A248TI88"/>
<dbReference type="PANTHER" id="PTHR32071">
    <property type="entry name" value="TRANSCRIPTIONAL REGULATORY PROTEIN"/>
    <property type="match status" value="1"/>
</dbReference>
<dbReference type="OrthoDB" id="9771372at2"/>
<evidence type="ECO:0000256" key="3">
    <source>
        <dbReference type="ARBA" id="ARBA00023015"/>
    </source>
</evidence>
<dbReference type="InterPro" id="IPR058031">
    <property type="entry name" value="AAA_lid_NorR"/>
</dbReference>
<dbReference type="InterPro" id="IPR025662">
    <property type="entry name" value="Sigma_54_int_dom_ATP-bd_1"/>
</dbReference>
<evidence type="ECO:0000256" key="4">
    <source>
        <dbReference type="ARBA" id="ARBA00023163"/>
    </source>
</evidence>
<dbReference type="GO" id="GO:0005524">
    <property type="term" value="F:ATP binding"/>
    <property type="evidence" value="ECO:0007669"/>
    <property type="project" value="UniProtKB-KW"/>
</dbReference>
<dbReference type="PANTHER" id="PTHR32071:SF57">
    <property type="entry name" value="C4-DICARBOXYLATE TRANSPORT TRANSCRIPTIONAL REGULATORY PROTEIN DCTD"/>
    <property type="match status" value="1"/>
</dbReference>
<reference evidence="8 9" key="1">
    <citation type="submission" date="2017-08" db="EMBL/GenBank/DDBJ databases">
        <title>Complete Genome Sequence of Bacillus kochii Oregon-R-modENCODE STRAIN BDGP4, isolated from Drosophila melanogaster gut.</title>
        <authorList>
            <person name="Wan K.H."/>
            <person name="Yu C."/>
            <person name="Park S."/>
            <person name="Hammonds A.S."/>
            <person name="Booth B.W."/>
            <person name="Celniker S.E."/>
        </authorList>
    </citation>
    <scope>NUCLEOTIDE SEQUENCE [LARGE SCALE GENOMIC DNA]</scope>
    <source>
        <strain evidence="8 9">BDGP4</strain>
    </source>
</reference>
<dbReference type="Pfam" id="PF00158">
    <property type="entry name" value="Sigma54_activat"/>
    <property type="match status" value="1"/>
</dbReference>
<keyword evidence="3" id="KW-0805">Transcription regulation</keyword>
<dbReference type="CDD" id="cd00009">
    <property type="entry name" value="AAA"/>
    <property type="match status" value="1"/>
</dbReference>
<evidence type="ECO:0000256" key="1">
    <source>
        <dbReference type="ARBA" id="ARBA00022741"/>
    </source>
</evidence>
<dbReference type="Gene3D" id="3.40.50.300">
    <property type="entry name" value="P-loop containing nucleotide triphosphate hydrolases"/>
    <property type="match status" value="1"/>
</dbReference>
<gene>
    <name evidence="8" type="ORF">CKF48_11760</name>
</gene>
<protein>
    <submittedName>
        <fullName evidence="8">Sigma-54-dependent Fis family transcriptional regulator</fullName>
    </submittedName>
</protein>
<dbReference type="Pfam" id="PF25601">
    <property type="entry name" value="AAA_lid_14"/>
    <property type="match status" value="1"/>
</dbReference>
<dbReference type="KEGG" id="bko:CKF48_11760"/>
<evidence type="ECO:0000313" key="9">
    <source>
        <dbReference type="Proteomes" id="UP000215137"/>
    </source>
</evidence>
<evidence type="ECO:0000259" key="7">
    <source>
        <dbReference type="PROSITE" id="PS50110"/>
    </source>
</evidence>
<name>A0A248TI88_9BACI</name>
<dbReference type="InterPro" id="IPR011006">
    <property type="entry name" value="CheY-like_superfamily"/>
</dbReference>
<feature type="modified residue" description="4-aspartylphosphate" evidence="5">
    <location>
        <position position="52"/>
    </location>
</feature>
<dbReference type="InterPro" id="IPR027417">
    <property type="entry name" value="P-loop_NTPase"/>
</dbReference>
<dbReference type="InterPro" id="IPR009057">
    <property type="entry name" value="Homeodomain-like_sf"/>
</dbReference>
<dbReference type="PROSITE" id="PS50110">
    <property type="entry name" value="RESPONSE_REGULATORY"/>
    <property type="match status" value="1"/>
</dbReference>
<dbReference type="Proteomes" id="UP000215137">
    <property type="component" value="Chromosome"/>
</dbReference>
<dbReference type="SMART" id="SM00448">
    <property type="entry name" value="REC"/>
    <property type="match status" value="1"/>
</dbReference>